<evidence type="ECO:0000259" key="4">
    <source>
        <dbReference type="Pfam" id="PF01515"/>
    </source>
</evidence>
<sequence length="293" mass="31640">MKNFDEVFESLKKRKRKVVLVGAEDIEALKAVNEAVELGFIDAVLVGEEKKVRENLITLKIKEKFEIFNADLHTASEAGVKIVSGNKADILMKGLVKTGDLLKAVLNPEWGLRTGSLLSHLTVVEAKDYDRFIGITDGGMIIRPTLDQKVQMIGNAVNFFHKLGIEKPKVACIAAVEVVNQDMPETIEAAELAAMWKRNQIEGCVVDGPLGFDNALDERAARIKGVGGEVAGKADILIVPDIHSGNFIGKALDYCAHYTIGGIILGARAPIVVVSRADESKAKLASISLSALI</sequence>
<feature type="domain" description="Phosphate acetyl/butaryl transferase" evidence="4">
    <location>
        <begin position="65"/>
        <end position="288"/>
    </location>
</feature>
<keyword evidence="2 5" id="KW-0808">Transferase</keyword>
<evidence type="ECO:0000256" key="1">
    <source>
        <dbReference type="ARBA" id="ARBA00005656"/>
    </source>
</evidence>
<evidence type="ECO:0000313" key="5">
    <source>
        <dbReference type="EMBL" id="HGE74797.1"/>
    </source>
</evidence>
<dbReference type="Gene3D" id="3.40.718.10">
    <property type="entry name" value="Isopropylmalate Dehydrogenase"/>
    <property type="match status" value="1"/>
</dbReference>
<organism evidence="5">
    <name type="scientific">Mesoaciditoga lauensis</name>
    <dbReference type="NCBI Taxonomy" id="1495039"/>
    <lineage>
        <taxon>Bacteria</taxon>
        <taxon>Thermotogati</taxon>
        <taxon>Thermotogota</taxon>
        <taxon>Thermotogae</taxon>
        <taxon>Mesoaciditogales</taxon>
        <taxon>Mesoaciditogaceae</taxon>
        <taxon>Mesoaciditoga</taxon>
    </lineage>
</organism>
<protein>
    <submittedName>
        <fullName evidence="5">Bifunctional enoyl-CoA hydratase/phosphate acetyltransferase</fullName>
    </submittedName>
</protein>
<proteinExistence type="inferred from homology"/>
<name>A0A7V3RDY1_9BACT</name>
<evidence type="ECO:0000256" key="2">
    <source>
        <dbReference type="ARBA" id="ARBA00022679"/>
    </source>
</evidence>
<dbReference type="InterPro" id="IPR012147">
    <property type="entry name" value="P_Ac_Bu_trans"/>
</dbReference>
<keyword evidence="3" id="KW-0012">Acyltransferase</keyword>
<comment type="caution">
    <text evidence="5">The sequence shown here is derived from an EMBL/GenBank/DDBJ whole genome shotgun (WGS) entry which is preliminary data.</text>
</comment>
<accession>A0A7V3RDY1</accession>
<dbReference type="GO" id="GO:0016746">
    <property type="term" value="F:acyltransferase activity"/>
    <property type="evidence" value="ECO:0007669"/>
    <property type="project" value="UniProtKB-KW"/>
</dbReference>
<dbReference type="PIRSF" id="PIRSF000428">
    <property type="entry name" value="P_Ac_trans"/>
    <property type="match status" value="1"/>
</dbReference>
<dbReference type="Pfam" id="PF01515">
    <property type="entry name" value="PTA_PTB"/>
    <property type="match status" value="1"/>
</dbReference>
<dbReference type="NCBIfam" id="NF006045">
    <property type="entry name" value="PRK08190.1"/>
    <property type="match status" value="1"/>
</dbReference>
<dbReference type="EMBL" id="DTPE01000069">
    <property type="protein sequence ID" value="HGE74797.1"/>
    <property type="molecule type" value="Genomic_DNA"/>
</dbReference>
<reference evidence="5" key="1">
    <citation type="journal article" date="2020" name="mSystems">
        <title>Genome- and Community-Level Interaction Insights into Carbon Utilization and Element Cycling Functions of Hydrothermarchaeota in Hydrothermal Sediment.</title>
        <authorList>
            <person name="Zhou Z."/>
            <person name="Liu Y."/>
            <person name="Xu W."/>
            <person name="Pan J."/>
            <person name="Luo Z.H."/>
            <person name="Li M."/>
        </authorList>
    </citation>
    <scope>NUCLEOTIDE SEQUENCE [LARGE SCALE GENOMIC DNA]</scope>
    <source>
        <strain evidence="5">SpSt-966</strain>
    </source>
</reference>
<dbReference type="SUPFAM" id="SSF53659">
    <property type="entry name" value="Isocitrate/Isopropylmalate dehydrogenase-like"/>
    <property type="match status" value="1"/>
</dbReference>
<dbReference type="InterPro" id="IPR050500">
    <property type="entry name" value="Phos_Acetyltrans/Butyryltrans"/>
</dbReference>
<dbReference type="AlphaFoldDB" id="A0A7V3RDY1"/>
<dbReference type="PANTHER" id="PTHR43356">
    <property type="entry name" value="PHOSPHATE ACETYLTRANSFERASE"/>
    <property type="match status" value="1"/>
</dbReference>
<dbReference type="InterPro" id="IPR002505">
    <property type="entry name" value="PTA_PTB"/>
</dbReference>
<comment type="similarity">
    <text evidence="1">Belongs to the phosphate acetyltransferase and butyryltransferase family.</text>
</comment>
<dbReference type="PANTHER" id="PTHR43356:SF2">
    <property type="entry name" value="PHOSPHATE ACETYLTRANSFERASE"/>
    <property type="match status" value="1"/>
</dbReference>
<evidence type="ECO:0000256" key="3">
    <source>
        <dbReference type="ARBA" id="ARBA00023315"/>
    </source>
</evidence>
<gene>
    <name evidence="5" type="ORF">ENX73_01570</name>
</gene>